<accession>A0ABX8C5N7</accession>
<sequence length="238" mass="26801">MSEGHSEHGSEMDGLLDRLGEELQSLVQEFSDYFGSVEEQLEVDVDLADFNFTEVRESLGATIVALGRPPRDLVMSYFRLADVCGPELLERAAFDWSDRLSGAEYKPSPDVPRLTEAGLPKVEEEEFEDLGNGKSLKVYPCPQEDSLRERVGDCADHIRFLGRYFEDVQCAVLDALWAFDRVGAEEEMRRLEALGREVDDALCLWEREVSKLYEESPGSLGHAGDIMTAFEASLRKPR</sequence>
<proteinExistence type="predicted"/>
<name>A0ABX8C5N7_9ACTN</name>
<evidence type="ECO:0000313" key="2">
    <source>
        <dbReference type="Proteomes" id="UP000678016"/>
    </source>
</evidence>
<dbReference type="EMBL" id="CP074132">
    <property type="protein sequence ID" value="QUX29442.1"/>
    <property type="molecule type" value="Genomic_DNA"/>
</dbReference>
<evidence type="ECO:0000313" key="1">
    <source>
        <dbReference type="EMBL" id="QUX29442.1"/>
    </source>
</evidence>
<protein>
    <submittedName>
        <fullName evidence="1">Uncharacterized protein</fullName>
    </submittedName>
</protein>
<dbReference type="RefSeq" id="WP_212642301.1">
    <property type="nucleotide sequence ID" value="NZ_CP074132.1"/>
</dbReference>
<gene>
    <name evidence="1" type="ORF">KGD83_02285</name>
</gene>
<keyword evidence="2" id="KW-1185">Reference proteome</keyword>
<reference evidence="2" key="1">
    <citation type="submission" date="2021-05" db="EMBL/GenBank/DDBJ databases">
        <title>Direct Submission.</title>
        <authorList>
            <person name="Li K."/>
            <person name="Gao J."/>
        </authorList>
    </citation>
    <scope>NUCLEOTIDE SEQUENCE [LARGE SCALE GENOMIC DNA]</scope>
    <source>
        <strain evidence="2">HDS12</strain>
    </source>
</reference>
<dbReference type="Proteomes" id="UP000678016">
    <property type="component" value="Chromosome"/>
</dbReference>
<organism evidence="1 2">
    <name type="scientific">Nocardiopsis akebiae</name>
    <dbReference type="NCBI Taxonomy" id="2831968"/>
    <lineage>
        <taxon>Bacteria</taxon>
        <taxon>Bacillati</taxon>
        <taxon>Actinomycetota</taxon>
        <taxon>Actinomycetes</taxon>
        <taxon>Streptosporangiales</taxon>
        <taxon>Nocardiopsidaceae</taxon>
        <taxon>Nocardiopsis</taxon>
    </lineage>
</organism>